<dbReference type="InterPro" id="IPR001057">
    <property type="entry name" value="Glu/AcGlu_kinase"/>
</dbReference>
<evidence type="ECO:0000256" key="7">
    <source>
        <dbReference type="ARBA" id="ARBA00022840"/>
    </source>
</evidence>
<evidence type="ECO:0000313" key="12">
    <source>
        <dbReference type="Proteomes" id="UP001271648"/>
    </source>
</evidence>
<feature type="site" description="Transition state stabilizer" evidence="9">
    <location>
        <position position="225"/>
    </location>
</feature>
<keyword evidence="9" id="KW-0963">Cytoplasm</keyword>
<dbReference type="InterPro" id="IPR037528">
    <property type="entry name" value="ArgB"/>
</dbReference>
<dbReference type="Pfam" id="PF00696">
    <property type="entry name" value="AA_kinase"/>
    <property type="match status" value="1"/>
</dbReference>
<evidence type="ECO:0000313" key="11">
    <source>
        <dbReference type="EMBL" id="MDW0115993.1"/>
    </source>
</evidence>
<evidence type="ECO:0000256" key="2">
    <source>
        <dbReference type="ARBA" id="ARBA00022571"/>
    </source>
</evidence>
<dbReference type="PIRSF" id="PIRSF000728">
    <property type="entry name" value="NAGK"/>
    <property type="match status" value="1"/>
</dbReference>
<feature type="site" description="Transition state stabilizer" evidence="9">
    <location>
        <position position="18"/>
    </location>
</feature>
<evidence type="ECO:0000259" key="10">
    <source>
        <dbReference type="Pfam" id="PF00696"/>
    </source>
</evidence>
<dbReference type="EC" id="2.7.2.8" evidence="9"/>
<feature type="binding site" evidence="9">
    <location>
        <begin position="51"/>
        <end position="52"/>
    </location>
    <ligand>
        <name>substrate</name>
    </ligand>
</feature>
<proteinExistence type="inferred from homology"/>
<evidence type="ECO:0000256" key="6">
    <source>
        <dbReference type="ARBA" id="ARBA00022777"/>
    </source>
</evidence>
<dbReference type="GO" id="GO:0003991">
    <property type="term" value="F:acetylglutamate kinase activity"/>
    <property type="evidence" value="ECO:0007669"/>
    <property type="project" value="UniProtKB-UniRule"/>
</dbReference>
<comment type="similarity">
    <text evidence="9">Belongs to the acetylglutamate kinase family. ArgB subfamily.</text>
</comment>
<dbReference type="PRINTS" id="PR00474">
    <property type="entry name" value="GLU5KINASE"/>
</dbReference>
<feature type="domain" description="Aspartate/glutamate/uridylate kinase" evidence="10">
    <location>
        <begin position="13"/>
        <end position="244"/>
    </location>
</feature>
<dbReference type="NCBIfam" id="TIGR00761">
    <property type="entry name" value="argB"/>
    <property type="match status" value="1"/>
</dbReference>
<sequence>MTTSKSMHHTEHKRIVIKLGGSMLERISDEFFTNFNEMRNEGNEIIIVHGGGPFINEALKENGIESKIDNGIRVTCEKSISIVKQVLIGDVNTSLVHQLNQNGIEAIGLNGFDGKLLECSILDEKRYGFVGDIQSVNKTMIEKLLAANIVPVITCIGSTNDGHSLNINADTVASFIALAIGADSLLLVTDTPGIKINSKIQQIVSPEQVANWIEDGDIYGGMIPKVNAAIACLDAGVPTVQVVDQYLTGTIIAYEGVLN</sequence>
<dbReference type="GO" id="GO:0005737">
    <property type="term" value="C:cytoplasm"/>
    <property type="evidence" value="ECO:0007669"/>
    <property type="project" value="UniProtKB-SubCell"/>
</dbReference>
<feature type="binding site" evidence="9">
    <location>
        <position position="166"/>
    </location>
    <ligand>
        <name>substrate</name>
    </ligand>
</feature>
<dbReference type="InterPro" id="IPR001048">
    <property type="entry name" value="Asp/Glu/Uridylate_kinase"/>
</dbReference>
<keyword evidence="7 9" id="KW-0067">ATP-binding</keyword>
<feature type="binding site" evidence="9">
    <location>
        <position position="73"/>
    </location>
    <ligand>
        <name>substrate</name>
    </ligand>
</feature>
<dbReference type="HAMAP" id="MF_00082">
    <property type="entry name" value="ArgB"/>
    <property type="match status" value="1"/>
</dbReference>
<comment type="function">
    <text evidence="9">Catalyzes the ATP-dependent phosphorylation of N-acetyl-L-glutamate.</text>
</comment>
<evidence type="ECO:0000256" key="1">
    <source>
        <dbReference type="ARBA" id="ARBA00004828"/>
    </source>
</evidence>
<accession>A0AAW9A8B8</accession>
<name>A0AAW9A8B8_9BACL</name>
<evidence type="ECO:0000256" key="4">
    <source>
        <dbReference type="ARBA" id="ARBA00022679"/>
    </source>
</evidence>
<dbReference type="PANTHER" id="PTHR23342">
    <property type="entry name" value="N-ACETYLGLUTAMATE SYNTHASE"/>
    <property type="match status" value="1"/>
</dbReference>
<dbReference type="PANTHER" id="PTHR23342:SF0">
    <property type="entry name" value="N-ACETYLGLUTAMATE SYNTHASE, MITOCHONDRIAL"/>
    <property type="match status" value="1"/>
</dbReference>
<keyword evidence="12" id="KW-1185">Reference proteome</keyword>
<reference evidence="11 12" key="1">
    <citation type="submission" date="2023-06" db="EMBL/GenBank/DDBJ databases">
        <title>Sporosarcina sp. nov., isolated from Korean traditional fermented seafood 'Jeotgal'.</title>
        <authorList>
            <person name="Yang A.I."/>
            <person name="Shin N.-R."/>
        </authorList>
    </citation>
    <scope>NUCLEOTIDE SEQUENCE [LARGE SCALE GENOMIC DNA]</scope>
    <source>
        <strain evidence="11 12">KCTC43456</strain>
    </source>
</reference>
<dbReference type="SUPFAM" id="SSF53633">
    <property type="entry name" value="Carbamate kinase-like"/>
    <property type="match status" value="1"/>
</dbReference>
<dbReference type="Gene3D" id="3.40.1160.10">
    <property type="entry name" value="Acetylglutamate kinase-like"/>
    <property type="match status" value="1"/>
</dbReference>
<gene>
    <name evidence="9 11" type="primary">argB</name>
    <name evidence="11" type="ORF">QTL97_03425</name>
</gene>
<comment type="catalytic activity">
    <reaction evidence="8 9">
        <text>N-acetyl-L-glutamate + ATP = N-acetyl-L-glutamyl 5-phosphate + ADP</text>
        <dbReference type="Rhea" id="RHEA:14629"/>
        <dbReference type="ChEBI" id="CHEBI:30616"/>
        <dbReference type="ChEBI" id="CHEBI:44337"/>
        <dbReference type="ChEBI" id="CHEBI:57936"/>
        <dbReference type="ChEBI" id="CHEBI:456216"/>
        <dbReference type="EC" id="2.7.2.8"/>
    </reaction>
</comment>
<dbReference type="InterPro" id="IPR036393">
    <property type="entry name" value="AceGlu_kinase-like_sf"/>
</dbReference>
<keyword evidence="5 9" id="KW-0547">Nucleotide-binding</keyword>
<evidence type="ECO:0000256" key="3">
    <source>
        <dbReference type="ARBA" id="ARBA00022605"/>
    </source>
</evidence>
<dbReference type="AlphaFoldDB" id="A0AAW9A8B8"/>
<dbReference type="RefSeq" id="WP_317940210.1">
    <property type="nucleotide sequence ID" value="NZ_JAUBDJ010000001.1"/>
</dbReference>
<protein>
    <recommendedName>
        <fullName evidence="9">Acetylglutamate kinase</fullName>
        <ecNumber evidence="9">2.7.2.8</ecNumber>
    </recommendedName>
    <alternativeName>
        <fullName evidence="9">N-acetyl-L-glutamate 5-phosphotransferase</fullName>
    </alternativeName>
    <alternativeName>
        <fullName evidence="9">NAG kinase</fullName>
        <shortName evidence="9">NAGK</shortName>
    </alternativeName>
</protein>
<organism evidence="11 12">
    <name type="scientific">Sporosarcina thermotolerans</name>
    <dbReference type="NCBI Taxonomy" id="633404"/>
    <lineage>
        <taxon>Bacteria</taxon>
        <taxon>Bacillati</taxon>
        <taxon>Bacillota</taxon>
        <taxon>Bacilli</taxon>
        <taxon>Bacillales</taxon>
        <taxon>Caryophanaceae</taxon>
        <taxon>Sporosarcina</taxon>
    </lineage>
</organism>
<keyword evidence="4 9" id="KW-0808">Transferase</keyword>
<dbReference type="CDD" id="cd04238">
    <property type="entry name" value="AAK_NAGK-like"/>
    <property type="match status" value="1"/>
</dbReference>
<comment type="pathway">
    <text evidence="1 9">Amino-acid biosynthesis; L-arginine biosynthesis; N(2)-acetyl-L-ornithine from L-glutamate: step 2/4.</text>
</comment>
<evidence type="ECO:0000256" key="5">
    <source>
        <dbReference type="ARBA" id="ARBA00022741"/>
    </source>
</evidence>
<dbReference type="GO" id="GO:0042450">
    <property type="term" value="P:L-arginine biosynthetic process via ornithine"/>
    <property type="evidence" value="ECO:0007669"/>
    <property type="project" value="UniProtKB-UniRule"/>
</dbReference>
<dbReference type="Proteomes" id="UP001271648">
    <property type="component" value="Unassembled WGS sequence"/>
</dbReference>
<keyword evidence="3 9" id="KW-0028">Amino-acid biosynthesis</keyword>
<keyword evidence="6 9" id="KW-0418">Kinase</keyword>
<comment type="subcellular location">
    <subcellularLocation>
        <location evidence="9">Cytoplasm</location>
    </subcellularLocation>
</comment>
<keyword evidence="2 9" id="KW-0055">Arginine biosynthesis</keyword>
<evidence type="ECO:0000256" key="8">
    <source>
        <dbReference type="ARBA" id="ARBA00048141"/>
    </source>
</evidence>
<dbReference type="EMBL" id="JAUBDJ010000001">
    <property type="protein sequence ID" value="MDW0115993.1"/>
    <property type="molecule type" value="Genomic_DNA"/>
</dbReference>
<dbReference type="InterPro" id="IPR004662">
    <property type="entry name" value="AcgluKinase_fam"/>
</dbReference>
<dbReference type="GO" id="GO:0005524">
    <property type="term" value="F:ATP binding"/>
    <property type="evidence" value="ECO:0007669"/>
    <property type="project" value="UniProtKB-UniRule"/>
</dbReference>
<evidence type="ECO:0000256" key="9">
    <source>
        <dbReference type="HAMAP-Rule" id="MF_00082"/>
    </source>
</evidence>
<comment type="caution">
    <text evidence="11">The sequence shown here is derived from an EMBL/GenBank/DDBJ whole genome shotgun (WGS) entry which is preliminary data.</text>
</comment>